<evidence type="ECO:0000313" key="1">
    <source>
        <dbReference type="EMBL" id="KAH9423805.1"/>
    </source>
</evidence>
<evidence type="ECO:0000313" key="2">
    <source>
        <dbReference type="Proteomes" id="UP000887458"/>
    </source>
</evidence>
<dbReference type="EMBL" id="NJHN03000031">
    <property type="protein sequence ID" value="KAH9423805.1"/>
    <property type="molecule type" value="Genomic_DNA"/>
</dbReference>
<name>A0ABQ8JN81_DERPT</name>
<accession>A0ABQ8JN81</accession>
<sequence length="70" mass="8235">MDVFNSLKKKLKINIVDDNTFLGINFQRLRNQRLILLSQSKLFHTANQELPTGFDLQFIRRDQAIQKNST</sequence>
<dbReference type="Proteomes" id="UP000887458">
    <property type="component" value="Unassembled WGS sequence"/>
</dbReference>
<gene>
    <name evidence="1" type="ORF">DERP_005387</name>
</gene>
<proteinExistence type="predicted"/>
<reference evidence="1 2" key="2">
    <citation type="journal article" date="2022" name="Mol. Biol. Evol.">
        <title>Comparative Genomics Reveals Insights into the Divergent Evolution of Astigmatic Mites and Household Pest Adaptations.</title>
        <authorList>
            <person name="Xiong Q."/>
            <person name="Wan A.T."/>
            <person name="Liu X."/>
            <person name="Fung C.S."/>
            <person name="Xiao X."/>
            <person name="Malainual N."/>
            <person name="Hou J."/>
            <person name="Wang L."/>
            <person name="Wang M."/>
            <person name="Yang K.Y."/>
            <person name="Cui Y."/>
            <person name="Leung E.L."/>
            <person name="Nong W."/>
            <person name="Shin S.K."/>
            <person name="Au S.W."/>
            <person name="Jeong K.Y."/>
            <person name="Chew F.T."/>
            <person name="Hui J.H."/>
            <person name="Leung T.F."/>
            <person name="Tungtrongchitr A."/>
            <person name="Zhong N."/>
            <person name="Liu Z."/>
            <person name="Tsui S.K."/>
        </authorList>
    </citation>
    <scope>NUCLEOTIDE SEQUENCE [LARGE SCALE GENOMIC DNA]</scope>
    <source>
        <strain evidence="1">Derp</strain>
    </source>
</reference>
<protein>
    <submittedName>
        <fullName evidence="1">Uncharacterized protein</fullName>
    </submittedName>
</protein>
<comment type="caution">
    <text evidence="1">The sequence shown here is derived from an EMBL/GenBank/DDBJ whole genome shotgun (WGS) entry which is preliminary data.</text>
</comment>
<reference evidence="1 2" key="1">
    <citation type="journal article" date="2018" name="J. Allergy Clin. Immunol.">
        <title>High-quality assembly of Dermatophagoides pteronyssinus genome and transcriptome reveals a wide range of novel allergens.</title>
        <authorList>
            <person name="Liu X.Y."/>
            <person name="Yang K.Y."/>
            <person name="Wang M.Q."/>
            <person name="Kwok J.S."/>
            <person name="Zeng X."/>
            <person name="Yang Z."/>
            <person name="Xiao X.J."/>
            <person name="Lau C.P."/>
            <person name="Li Y."/>
            <person name="Huang Z.M."/>
            <person name="Ba J.G."/>
            <person name="Yim A.K."/>
            <person name="Ouyang C.Y."/>
            <person name="Ngai S.M."/>
            <person name="Chan T.F."/>
            <person name="Leung E.L."/>
            <person name="Liu L."/>
            <person name="Liu Z.G."/>
            <person name="Tsui S.K."/>
        </authorList>
    </citation>
    <scope>NUCLEOTIDE SEQUENCE [LARGE SCALE GENOMIC DNA]</scope>
    <source>
        <strain evidence="1">Derp</strain>
    </source>
</reference>
<keyword evidence="2" id="KW-1185">Reference proteome</keyword>
<organism evidence="1 2">
    <name type="scientific">Dermatophagoides pteronyssinus</name>
    <name type="common">European house dust mite</name>
    <dbReference type="NCBI Taxonomy" id="6956"/>
    <lineage>
        <taxon>Eukaryota</taxon>
        <taxon>Metazoa</taxon>
        <taxon>Ecdysozoa</taxon>
        <taxon>Arthropoda</taxon>
        <taxon>Chelicerata</taxon>
        <taxon>Arachnida</taxon>
        <taxon>Acari</taxon>
        <taxon>Acariformes</taxon>
        <taxon>Sarcoptiformes</taxon>
        <taxon>Astigmata</taxon>
        <taxon>Psoroptidia</taxon>
        <taxon>Analgoidea</taxon>
        <taxon>Pyroglyphidae</taxon>
        <taxon>Dermatophagoidinae</taxon>
        <taxon>Dermatophagoides</taxon>
    </lineage>
</organism>